<evidence type="ECO:0008006" key="3">
    <source>
        <dbReference type="Google" id="ProtNLM"/>
    </source>
</evidence>
<evidence type="ECO:0000313" key="2">
    <source>
        <dbReference type="Proteomes" id="UP000532936"/>
    </source>
</evidence>
<reference evidence="1 2" key="1">
    <citation type="submission" date="2020-08" db="EMBL/GenBank/DDBJ databases">
        <title>Genomic Encyclopedia of Type Strains, Phase IV (KMG-IV): sequencing the most valuable type-strain genomes for metagenomic binning, comparative biology and taxonomic classification.</title>
        <authorList>
            <person name="Goeker M."/>
        </authorList>
    </citation>
    <scope>NUCLEOTIDE SEQUENCE [LARGE SCALE GENOMIC DNA]</scope>
    <source>
        <strain evidence="1 2">DSM 14878</strain>
    </source>
</reference>
<protein>
    <recommendedName>
        <fullName evidence="3">DUF3883 domain-containing protein</fullName>
    </recommendedName>
</protein>
<dbReference type="EMBL" id="JACIDA010000002">
    <property type="protein sequence ID" value="MBB3872921.1"/>
    <property type="molecule type" value="Genomic_DNA"/>
</dbReference>
<accession>A0A7W6F0B6</accession>
<dbReference type="Proteomes" id="UP000532936">
    <property type="component" value="Unassembled WGS sequence"/>
</dbReference>
<name>A0A7W6F0B6_9CAUL</name>
<dbReference type="AlphaFoldDB" id="A0A7W6F0B6"/>
<evidence type="ECO:0000313" key="1">
    <source>
        <dbReference type="EMBL" id="MBB3872921.1"/>
    </source>
</evidence>
<organism evidence="1 2">
    <name type="scientific">Brevundimonas mediterranea</name>
    <dbReference type="NCBI Taxonomy" id="74329"/>
    <lineage>
        <taxon>Bacteria</taxon>
        <taxon>Pseudomonadati</taxon>
        <taxon>Pseudomonadota</taxon>
        <taxon>Alphaproteobacteria</taxon>
        <taxon>Caulobacterales</taxon>
        <taxon>Caulobacteraceae</taxon>
        <taxon>Brevundimonas</taxon>
    </lineage>
</organism>
<dbReference type="RefSeq" id="WP_183197382.1">
    <property type="nucleotide sequence ID" value="NZ_JACIDA010000002.1"/>
</dbReference>
<comment type="caution">
    <text evidence="1">The sequence shown here is derived from an EMBL/GenBank/DDBJ whole genome shotgun (WGS) entry which is preliminary data.</text>
</comment>
<proteinExistence type="predicted"/>
<sequence length="162" mass="17887">MKPIDLITSRRVHLARFSNRSGAEGERTAALIQSDWTERPRGAALAGLLAALKRDGVILKASSFDALATPSPLDYIDQERLRSQLALTTFIEIKTANQPRVKPGFAGFFFALTEAEIQAANQLGERHRVALFNKLTGELLLTSVPEILSRSRSTNWQVSVQL</sequence>
<gene>
    <name evidence="1" type="ORF">GGR11_002474</name>
</gene>